<evidence type="ECO:0000256" key="2">
    <source>
        <dbReference type="SAM" id="SignalP"/>
    </source>
</evidence>
<feature type="compositionally biased region" description="Low complexity" evidence="1">
    <location>
        <begin position="62"/>
        <end position="71"/>
    </location>
</feature>
<dbReference type="AlphaFoldDB" id="A0A2K2CW34"/>
<feature type="chain" id="PRO_5036043268" evidence="2">
    <location>
        <begin position="17"/>
        <end position="230"/>
    </location>
</feature>
<reference evidence="4" key="3">
    <citation type="submission" date="2018-08" db="UniProtKB">
        <authorList>
            <consortium name="EnsemblPlants"/>
        </authorList>
    </citation>
    <scope>IDENTIFICATION</scope>
    <source>
        <strain evidence="4">cv. Bd21</strain>
    </source>
</reference>
<feature type="region of interest" description="Disordered" evidence="1">
    <location>
        <begin position="18"/>
        <end position="108"/>
    </location>
</feature>
<evidence type="ECO:0000313" key="4">
    <source>
        <dbReference type="EnsemblPlants" id="PNT66241"/>
    </source>
</evidence>
<keyword evidence="2" id="KW-0732">Signal</keyword>
<name>A0A2K2CW34_BRADI</name>
<gene>
    <name evidence="3" type="ORF">BRADI_3g08881v3</name>
</gene>
<evidence type="ECO:0000256" key="1">
    <source>
        <dbReference type="SAM" id="MobiDB-lite"/>
    </source>
</evidence>
<evidence type="ECO:0000313" key="5">
    <source>
        <dbReference type="Proteomes" id="UP000008810"/>
    </source>
</evidence>
<accession>A0A2K2CW34</accession>
<evidence type="ECO:0000313" key="3">
    <source>
        <dbReference type="EMBL" id="PNT66241.1"/>
    </source>
</evidence>
<dbReference type="EnsemblPlants" id="PNT66241">
    <property type="protein sequence ID" value="PNT66241"/>
    <property type="gene ID" value="BRADI_3g08881v3"/>
</dbReference>
<reference evidence="3" key="2">
    <citation type="submission" date="2017-06" db="EMBL/GenBank/DDBJ databases">
        <title>WGS assembly of Brachypodium distachyon.</title>
        <authorList>
            <consortium name="The International Brachypodium Initiative"/>
            <person name="Lucas S."/>
            <person name="Harmon-Smith M."/>
            <person name="Lail K."/>
            <person name="Tice H."/>
            <person name="Grimwood J."/>
            <person name="Bruce D."/>
            <person name="Barry K."/>
            <person name="Shu S."/>
            <person name="Lindquist E."/>
            <person name="Wang M."/>
            <person name="Pitluck S."/>
            <person name="Vogel J.P."/>
            <person name="Garvin D.F."/>
            <person name="Mockler T.C."/>
            <person name="Schmutz J."/>
            <person name="Rokhsar D."/>
            <person name="Bevan M.W."/>
        </authorList>
    </citation>
    <scope>NUCLEOTIDE SEQUENCE</scope>
    <source>
        <strain evidence="3">Bd21</strain>
    </source>
</reference>
<dbReference type="Gramene" id="PNT66241">
    <property type="protein sequence ID" value="PNT66241"/>
    <property type="gene ID" value="BRADI_3g08881v3"/>
</dbReference>
<dbReference type="InParanoid" id="A0A2K2CW34"/>
<dbReference type="Proteomes" id="UP000008810">
    <property type="component" value="Chromosome 3"/>
</dbReference>
<sequence length="230" mass="23935">MPQLLLLSALARFVASAGGGPSLPPALPLALPQTSHPPSRHRPRRDGLPHPLPPSTTAFSTAARGLGRPAAGCGGRGGGVREEEDERRSEGAGALGSETARGREGCEGKSPPCCVRFPFRPLNPSSNPLRPTARSRVPIGSVFSFKTARLAAAQCRASRSDPRLHSPLYLSSSLGRKLSASASTPPTGLLQTVILPASNLRAGQRPTAAPAPQHEAPAHLPTPIVPEPPW</sequence>
<organism evidence="3">
    <name type="scientific">Brachypodium distachyon</name>
    <name type="common">Purple false brome</name>
    <name type="synonym">Trachynia distachya</name>
    <dbReference type="NCBI Taxonomy" id="15368"/>
    <lineage>
        <taxon>Eukaryota</taxon>
        <taxon>Viridiplantae</taxon>
        <taxon>Streptophyta</taxon>
        <taxon>Embryophyta</taxon>
        <taxon>Tracheophyta</taxon>
        <taxon>Spermatophyta</taxon>
        <taxon>Magnoliopsida</taxon>
        <taxon>Liliopsida</taxon>
        <taxon>Poales</taxon>
        <taxon>Poaceae</taxon>
        <taxon>BOP clade</taxon>
        <taxon>Pooideae</taxon>
        <taxon>Stipodae</taxon>
        <taxon>Brachypodieae</taxon>
        <taxon>Brachypodium</taxon>
    </lineage>
</organism>
<reference evidence="3 4" key="1">
    <citation type="journal article" date="2010" name="Nature">
        <title>Genome sequencing and analysis of the model grass Brachypodium distachyon.</title>
        <authorList>
            <consortium name="International Brachypodium Initiative"/>
        </authorList>
    </citation>
    <scope>NUCLEOTIDE SEQUENCE [LARGE SCALE GENOMIC DNA]</scope>
    <source>
        <strain evidence="3 4">Bd21</strain>
    </source>
</reference>
<proteinExistence type="predicted"/>
<feature type="compositionally biased region" description="Low complexity" evidence="1">
    <location>
        <begin position="206"/>
        <end position="221"/>
    </location>
</feature>
<dbReference type="EMBL" id="CM000882">
    <property type="protein sequence ID" value="PNT66241.1"/>
    <property type="molecule type" value="Genomic_DNA"/>
</dbReference>
<keyword evidence="5" id="KW-1185">Reference proteome</keyword>
<feature type="region of interest" description="Disordered" evidence="1">
    <location>
        <begin position="202"/>
        <end position="230"/>
    </location>
</feature>
<protein>
    <submittedName>
        <fullName evidence="3 4">Uncharacterized protein</fullName>
    </submittedName>
</protein>
<feature type="signal peptide" evidence="2">
    <location>
        <begin position="1"/>
        <end position="16"/>
    </location>
</feature>